<dbReference type="FunFam" id="1.10.472.80:FF:000008">
    <property type="entry name" value="TBC1 domain family member 10A"/>
    <property type="match status" value="1"/>
</dbReference>
<feature type="region of interest" description="Disordered" evidence="1">
    <location>
        <begin position="406"/>
        <end position="438"/>
    </location>
</feature>
<dbReference type="InterPro" id="IPR035969">
    <property type="entry name" value="Rab-GAP_TBC_sf"/>
</dbReference>
<sequence>MASDASDDKRVSQVTCYDRYGFAVYDTSSEFAVDDCRTHEYRQHSDAESSKVRQFWTKTLSNWEENQLFSPKRVRCFIKQGVPDDMRGKIWNKMVGSQAIKATSLFDYQACLAEIRQLLVDLGVSEYGGTNCISRLGQIVASLVNSNKENLIDSPNTVIMTRQWKRNLHKQISVFRQIMLDIDRSFPSHKMFIEGTSEGKEGRATLFRVLAVYAMYNPQVSYCQGMSYIAGMFLMNMDEEDSFWCLVSMFERPKYLAGYFNDSLGKIQRHASVFERLMRQRRTKLYKHLEVQGVSPLMYLTPWFMALFTSLPCWDAVLTIWDLLLLEGMSIIFQVALALLDVLSVEILPLKEIAQVLPILLHPSASLITREKLVAAIWKVKPILRWEIDSIQAILYEEEAGCKANTTRGNKRSLNNQNEDDNRKRQRTFSNQSPQAPAEPSFFQRFIGFFSSNDESEAKFTTNDIEMTTFSVVSGQSPSVLTPSLCCSAAGALKTQHGRVSGLRKPVGQHKRHNRYNKVSRRRSNNGKDVLRKRHVVFQGSLGSPVRRSPRFAGQRTPVGTVAKVQSPNSLVRSSATNQHAFKQFNTPTPLRRSQVKPLFQHSPSTFELSPKILTSPDLLMSPDLEMTSFECKEKRLDFT</sequence>
<gene>
    <name evidence="3" type="ORF">pdam_00010840</name>
</gene>
<dbReference type="PANTHER" id="PTHR47219">
    <property type="entry name" value="RAB GTPASE-ACTIVATING PROTEIN 1-LIKE"/>
    <property type="match status" value="1"/>
</dbReference>
<evidence type="ECO:0000313" key="4">
    <source>
        <dbReference type="Proteomes" id="UP000275408"/>
    </source>
</evidence>
<dbReference type="Proteomes" id="UP000275408">
    <property type="component" value="Unassembled WGS sequence"/>
</dbReference>
<dbReference type="PANTHER" id="PTHR47219:SF9">
    <property type="entry name" value="GTPASE ACTIVATING PROTEIN AND CENTROSOME-ASSOCIATED, ISOFORM B"/>
    <property type="match status" value="1"/>
</dbReference>
<dbReference type="Gene3D" id="1.10.472.80">
    <property type="entry name" value="Ypt/Rab-GAP domain of gyp1p, domain 3"/>
    <property type="match status" value="1"/>
</dbReference>
<dbReference type="InterPro" id="IPR050302">
    <property type="entry name" value="Rab_GAP_TBC_domain"/>
</dbReference>
<feature type="compositionally biased region" description="Polar residues" evidence="1">
    <location>
        <begin position="406"/>
        <end position="417"/>
    </location>
</feature>
<evidence type="ECO:0000313" key="3">
    <source>
        <dbReference type="EMBL" id="RMX43582.1"/>
    </source>
</evidence>
<reference evidence="3 4" key="1">
    <citation type="journal article" date="2018" name="Sci. Rep.">
        <title>Comparative analysis of the Pocillopora damicornis genome highlights role of immune system in coral evolution.</title>
        <authorList>
            <person name="Cunning R."/>
            <person name="Bay R.A."/>
            <person name="Gillette P."/>
            <person name="Baker A.C."/>
            <person name="Traylor-Knowles N."/>
        </authorList>
    </citation>
    <scope>NUCLEOTIDE SEQUENCE [LARGE SCALE GENOMIC DNA]</scope>
    <source>
        <strain evidence="3">RSMAS</strain>
        <tissue evidence="3">Whole animal</tissue>
    </source>
</reference>
<accession>A0A3M6TQB5</accession>
<keyword evidence="4" id="KW-1185">Reference proteome</keyword>
<name>A0A3M6TQB5_POCDA</name>
<organism evidence="3 4">
    <name type="scientific">Pocillopora damicornis</name>
    <name type="common">Cauliflower coral</name>
    <name type="synonym">Millepora damicornis</name>
    <dbReference type="NCBI Taxonomy" id="46731"/>
    <lineage>
        <taxon>Eukaryota</taxon>
        <taxon>Metazoa</taxon>
        <taxon>Cnidaria</taxon>
        <taxon>Anthozoa</taxon>
        <taxon>Hexacorallia</taxon>
        <taxon>Scleractinia</taxon>
        <taxon>Astrocoeniina</taxon>
        <taxon>Pocilloporidae</taxon>
        <taxon>Pocillopora</taxon>
    </lineage>
</organism>
<evidence type="ECO:0000256" key="1">
    <source>
        <dbReference type="SAM" id="MobiDB-lite"/>
    </source>
</evidence>
<dbReference type="AlphaFoldDB" id="A0A3M6TQB5"/>
<dbReference type="GO" id="GO:0005096">
    <property type="term" value="F:GTPase activator activity"/>
    <property type="evidence" value="ECO:0007669"/>
    <property type="project" value="TreeGrafter"/>
</dbReference>
<dbReference type="Gene3D" id="1.10.8.270">
    <property type="entry name" value="putative rabgap domain of human tbc1 domain family member 14 like domains"/>
    <property type="match status" value="1"/>
</dbReference>
<dbReference type="STRING" id="46731.A0A3M6TQB5"/>
<dbReference type="FunFam" id="1.10.8.270:FF:000016">
    <property type="entry name" value="TBC1 domain family member 2A"/>
    <property type="match status" value="1"/>
</dbReference>
<dbReference type="PROSITE" id="PS50086">
    <property type="entry name" value="TBC_RABGAP"/>
    <property type="match status" value="1"/>
</dbReference>
<dbReference type="GO" id="GO:0031267">
    <property type="term" value="F:small GTPase binding"/>
    <property type="evidence" value="ECO:0007669"/>
    <property type="project" value="TreeGrafter"/>
</dbReference>
<proteinExistence type="predicted"/>
<comment type="caution">
    <text evidence="3">The sequence shown here is derived from an EMBL/GenBank/DDBJ whole genome shotgun (WGS) entry which is preliminary data.</text>
</comment>
<dbReference type="InterPro" id="IPR000195">
    <property type="entry name" value="Rab-GAP-TBC_dom"/>
</dbReference>
<evidence type="ECO:0000259" key="2">
    <source>
        <dbReference type="PROSITE" id="PS50086"/>
    </source>
</evidence>
<dbReference type="SUPFAM" id="SSF47923">
    <property type="entry name" value="Ypt/Rab-GAP domain of gyp1p"/>
    <property type="match status" value="2"/>
</dbReference>
<feature type="domain" description="Rab-GAP TBC" evidence="2">
    <location>
        <begin position="81"/>
        <end position="328"/>
    </location>
</feature>
<protein>
    <recommendedName>
        <fullName evidence="2">Rab-GAP TBC domain-containing protein</fullName>
    </recommendedName>
</protein>
<dbReference type="SMART" id="SM00164">
    <property type="entry name" value="TBC"/>
    <property type="match status" value="1"/>
</dbReference>
<dbReference type="Pfam" id="PF00566">
    <property type="entry name" value="RabGAP-TBC"/>
    <property type="match status" value="1"/>
</dbReference>
<dbReference type="OrthoDB" id="5985259at2759"/>
<dbReference type="EMBL" id="RCHS01003183">
    <property type="protein sequence ID" value="RMX43582.1"/>
    <property type="molecule type" value="Genomic_DNA"/>
</dbReference>
<dbReference type="Gene3D" id="1.10.10.750">
    <property type="entry name" value="Ypt/Rab-GAP domain of gyp1p, domain 1"/>
    <property type="match status" value="1"/>
</dbReference>